<dbReference type="InterPro" id="IPR028992">
    <property type="entry name" value="Hedgehog/Intein_dom"/>
</dbReference>
<gene>
    <name evidence="2" type="ORF">SAMN06265173_11537</name>
</gene>
<name>A0A521EA33_9RHOB</name>
<evidence type="ECO:0000259" key="1">
    <source>
        <dbReference type="Pfam" id="PF13403"/>
    </source>
</evidence>
<dbReference type="InterPro" id="IPR036844">
    <property type="entry name" value="Hint_dom_sf"/>
</dbReference>
<protein>
    <submittedName>
        <fullName evidence="2">Hint domain-containing protein</fullName>
    </submittedName>
</protein>
<evidence type="ECO:0000313" key="2">
    <source>
        <dbReference type="EMBL" id="SMO80783.1"/>
    </source>
</evidence>
<dbReference type="Proteomes" id="UP000316030">
    <property type="component" value="Unassembled WGS sequence"/>
</dbReference>
<dbReference type="SUPFAM" id="SSF51294">
    <property type="entry name" value="Hedgehog/intein (Hint) domain"/>
    <property type="match status" value="1"/>
</dbReference>
<dbReference type="NCBIfam" id="NF038133">
    <property type="entry name" value="choice_anch_L"/>
    <property type="match status" value="1"/>
</dbReference>
<dbReference type="AlphaFoldDB" id="A0A521EA33"/>
<dbReference type="Pfam" id="PF17963">
    <property type="entry name" value="Big_9"/>
    <property type="match status" value="1"/>
</dbReference>
<feature type="domain" description="Hedgehog/Intein (Hint)" evidence="1">
    <location>
        <begin position="336"/>
        <end position="474"/>
    </location>
</feature>
<reference evidence="2 3" key="1">
    <citation type="submission" date="2017-05" db="EMBL/GenBank/DDBJ databases">
        <authorList>
            <person name="Varghese N."/>
            <person name="Submissions S."/>
        </authorList>
    </citation>
    <scope>NUCLEOTIDE SEQUENCE [LARGE SCALE GENOMIC DNA]</scope>
    <source>
        <strain evidence="2 3">DSM 29506</strain>
    </source>
</reference>
<dbReference type="EMBL" id="FXTO01000015">
    <property type="protein sequence ID" value="SMO80783.1"/>
    <property type="molecule type" value="Genomic_DNA"/>
</dbReference>
<proteinExistence type="predicted"/>
<dbReference type="OrthoDB" id="6305173at2"/>
<dbReference type="Pfam" id="PF13403">
    <property type="entry name" value="Hint_2"/>
    <property type="match status" value="1"/>
</dbReference>
<evidence type="ECO:0000313" key="3">
    <source>
        <dbReference type="Proteomes" id="UP000316030"/>
    </source>
</evidence>
<dbReference type="Gene3D" id="2.170.16.10">
    <property type="entry name" value="Hedgehog/Intein (Hint) domain"/>
    <property type="match status" value="1"/>
</dbReference>
<organism evidence="2 3">
    <name type="scientific">Thalassovita litoralis</name>
    <dbReference type="NCBI Taxonomy" id="1010611"/>
    <lineage>
        <taxon>Bacteria</taxon>
        <taxon>Pseudomonadati</taxon>
        <taxon>Pseudomonadota</taxon>
        <taxon>Alphaproteobacteria</taxon>
        <taxon>Rhodobacterales</taxon>
        <taxon>Roseobacteraceae</taxon>
        <taxon>Thalassovita</taxon>
    </lineage>
</organism>
<dbReference type="RefSeq" id="WP_142493756.1">
    <property type="nucleotide sequence ID" value="NZ_FXTO01000015.1"/>
</dbReference>
<sequence>MPVAQELPIDTNASAMDMAETIFGNGVSIVSASYTGASASSGIYSNGDTVAPDLTPADSGVILSTGYASSITNSRWDANSSSRTTGKMGTKGDSELSEIAGAKTYDAAIFEASFVPDGSTLTMQVTFSSEEYLEYVGTGFNDVVGIWVNGEKAELTVGDGDITINNINDQSNSNLYINNPAYAEVANTEMDGFTVTLTLKAPVIAGAENTIRIGIADAGDQSYDSNLLIAGNSIQCALVAGDDNISIQADGTATVNLLANDVSTAGPLLTITAINGQAVVAGSTIALSTGEIITLNPDGTITLEAGSAAGTNVFTYEVSDGAGNTDTGFVTIDTTPCFTAGTLIETPHGWHRIETLQPGDLVLTIDNGLQPLRWIGFSIRKAQGQDAPIRFAPGALGAIDMVEVSPNHRVLYRSARAELLFGEPEVLVKAQELVNGHTITQRTDGTDVTYIHLLFDRHEIINANGLYSESYHPGLETLDAFDADTRDEVLRLMPGLSKASTDDYGPAARMSLRKYEIKTLLAV</sequence>
<keyword evidence="3" id="KW-1185">Reference proteome</keyword>
<dbReference type="InterPro" id="IPR049804">
    <property type="entry name" value="Choice_anch_L"/>
</dbReference>
<accession>A0A521EA33</accession>